<dbReference type="AlphaFoldDB" id="A0AAN9PB59"/>
<dbReference type="EMBL" id="JAYWIO010000001">
    <property type="protein sequence ID" value="KAK7291257.1"/>
    <property type="molecule type" value="Genomic_DNA"/>
</dbReference>
<organism evidence="1 2">
    <name type="scientific">Crotalaria pallida</name>
    <name type="common">Smooth rattlebox</name>
    <name type="synonym">Crotalaria striata</name>
    <dbReference type="NCBI Taxonomy" id="3830"/>
    <lineage>
        <taxon>Eukaryota</taxon>
        <taxon>Viridiplantae</taxon>
        <taxon>Streptophyta</taxon>
        <taxon>Embryophyta</taxon>
        <taxon>Tracheophyta</taxon>
        <taxon>Spermatophyta</taxon>
        <taxon>Magnoliopsida</taxon>
        <taxon>eudicotyledons</taxon>
        <taxon>Gunneridae</taxon>
        <taxon>Pentapetalae</taxon>
        <taxon>rosids</taxon>
        <taxon>fabids</taxon>
        <taxon>Fabales</taxon>
        <taxon>Fabaceae</taxon>
        <taxon>Papilionoideae</taxon>
        <taxon>50 kb inversion clade</taxon>
        <taxon>genistoids sensu lato</taxon>
        <taxon>core genistoids</taxon>
        <taxon>Crotalarieae</taxon>
        <taxon>Crotalaria</taxon>
    </lineage>
</organism>
<proteinExistence type="predicted"/>
<reference evidence="1 2" key="1">
    <citation type="submission" date="2024-01" db="EMBL/GenBank/DDBJ databases">
        <title>The genomes of 5 underutilized Papilionoideae crops provide insights into root nodulation and disease resistanc.</title>
        <authorList>
            <person name="Yuan L."/>
        </authorList>
    </citation>
    <scope>NUCLEOTIDE SEQUENCE [LARGE SCALE GENOMIC DNA]</scope>
    <source>
        <strain evidence="1">ZHUSHIDOU_FW_LH</strain>
        <tissue evidence="1">Leaf</tissue>
    </source>
</reference>
<protein>
    <submittedName>
        <fullName evidence="1">Uncharacterized protein</fullName>
    </submittedName>
</protein>
<name>A0AAN9PB59_CROPI</name>
<comment type="caution">
    <text evidence="1">The sequence shown here is derived from an EMBL/GenBank/DDBJ whole genome shotgun (WGS) entry which is preliminary data.</text>
</comment>
<accession>A0AAN9PB59</accession>
<keyword evidence="2" id="KW-1185">Reference proteome</keyword>
<sequence>MMVQPYNSTVTCQFKRNGIEICLRKGTRIRSVEASRFLHTRQSKVFTIFKLLDNDKASSTILVFLHKSMDL</sequence>
<evidence type="ECO:0000313" key="1">
    <source>
        <dbReference type="EMBL" id="KAK7291257.1"/>
    </source>
</evidence>
<evidence type="ECO:0000313" key="2">
    <source>
        <dbReference type="Proteomes" id="UP001372338"/>
    </source>
</evidence>
<dbReference type="Proteomes" id="UP001372338">
    <property type="component" value="Unassembled WGS sequence"/>
</dbReference>
<gene>
    <name evidence="1" type="ORF">RIF29_06249</name>
</gene>